<keyword evidence="1" id="KW-0472">Membrane</keyword>
<dbReference type="Proteomes" id="UP001500621">
    <property type="component" value="Unassembled WGS sequence"/>
</dbReference>
<keyword evidence="3" id="KW-1185">Reference proteome</keyword>
<evidence type="ECO:0000313" key="3">
    <source>
        <dbReference type="Proteomes" id="UP001500621"/>
    </source>
</evidence>
<protein>
    <submittedName>
        <fullName evidence="2">Uncharacterized protein</fullName>
    </submittedName>
</protein>
<feature type="transmembrane region" description="Helical" evidence="1">
    <location>
        <begin position="76"/>
        <end position="94"/>
    </location>
</feature>
<feature type="transmembrane region" description="Helical" evidence="1">
    <location>
        <begin position="45"/>
        <end position="64"/>
    </location>
</feature>
<sequence>MSASRPPADERGVRQGLVLWAAVVLALVVTGLGVVGAAGTSGRELVVNLVYLGLGVLTLVWALLARRMVTETHPRAKPVVLGLGGWLVVVALLTASITPLALLLAVTGIVTVFLTLAAEQEV</sequence>
<comment type="caution">
    <text evidence="2">The sequence shown here is derived from an EMBL/GenBank/DDBJ whole genome shotgun (WGS) entry which is preliminary data.</text>
</comment>
<feature type="transmembrane region" description="Helical" evidence="1">
    <location>
        <begin position="100"/>
        <end position="118"/>
    </location>
</feature>
<dbReference type="EMBL" id="BAABIM010000003">
    <property type="protein sequence ID" value="GAA4689117.1"/>
    <property type="molecule type" value="Genomic_DNA"/>
</dbReference>
<organism evidence="2 3">
    <name type="scientific">Nocardioides nanhaiensis</name>
    <dbReference type="NCBI Taxonomy" id="1476871"/>
    <lineage>
        <taxon>Bacteria</taxon>
        <taxon>Bacillati</taxon>
        <taxon>Actinomycetota</taxon>
        <taxon>Actinomycetes</taxon>
        <taxon>Propionibacteriales</taxon>
        <taxon>Nocardioidaceae</taxon>
        <taxon>Nocardioides</taxon>
    </lineage>
</organism>
<dbReference type="RefSeq" id="WP_345267035.1">
    <property type="nucleotide sequence ID" value="NZ_BAABIM010000003.1"/>
</dbReference>
<name>A0ABP8WH57_9ACTN</name>
<keyword evidence="1" id="KW-0812">Transmembrane</keyword>
<gene>
    <name evidence="2" type="ORF">GCM10023226_28680</name>
</gene>
<evidence type="ECO:0000256" key="1">
    <source>
        <dbReference type="SAM" id="Phobius"/>
    </source>
</evidence>
<feature type="transmembrane region" description="Helical" evidence="1">
    <location>
        <begin position="17"/>
        <end position="39"/>
    </location>
</feature>
<proteinExistence type="predicted"/>
<reference evidence="3" key="1">
    <citation type="journal article" date="2019" name="Int. J. Syst. Evol. Microbiol.">
        <title>The Global Catalogue of Microorganisms (GCM) 10K type strain sequencing project: providing services to taxonomists for standard genome sequencing and annotation.</title>
        <authorList>
            <consortium name="The Broad Institute Genomics Platform"/>
            <consortium name="The Broad Institute Genome Sequencing Center for Infectious Disease"/>
            <person name="Wu L."/>
            <person name="Ma J."/>
        </authorList>
    </citation>
    <scope>NUCLEOTIDE SEQUENCE [LARGE SCALE GENOMIC DNA]</scope>
    <source>
        <strain evidence="3">JCM 18127</strain>
    </source>
</reference>
<keyword evidence="1" id="KW-1133">Transmembrane helix</keyword>
<evidence type="ECO:0000313" key="2">
    <source>
        <dbReference type="EMBL" id="GAA4689117.1"/>
    </source>
</evidence>
<accession>A0ABP8WH57</accession>